<proteinExistence type="predicted"/>
<feature type="transmembrane region" description="Helical" evidence="2">
    <location>
        <begin position="447"/>
        <end position="467"/>
    </location>
</feature>
<evidence type="ECO:0000256" key="2">
    <source>
        <dbReference type="SAM" id="Phobius"/>
    </source>
</evidence>
<dbReference type="InterPro" id="IPR036259">
    <property type="entry name" value="MFS_trans_sf"/>
</dbReference>
<feature type="transmembrane region" description="Helical" evidence="2">
    <location>
        <begin position="302"/>
        <end position="329"/>
    </location>
</feature>
<feature type="transmembrane region" description="Helical" evidence="2">
    <location>
        <begin position="539"/>
        <end position="560"/>
    </location>
</feature>
<feature type="transmembrane region" description="Helical" evidence="2">
    <location>
        <begin position="335"/>
        <end position="355"/>
    </location>
</feature>
<organism evidence="4 5">
    <name type="scientific">Thelohanellus kitauei</name>
    <name type="common">Myxosporean</name>
    <dbReference type="NCBI Taxonomy" id="669202"/>
    <lineage>
        <taxon>Eukaryota</taxon>
        <taxon>Metazoa</taxon>
        <taxon>Cnidaria</taxon>
        <taxon>Myxozoa</taxon>
        <taxon>Myxosporea</taxon>
        <taxon>Bivalvulida</taxon>
        <taxon>Platysporina</taxon>
        <taxon>Myxobolidae</taxon>
        <taxon>Thelohanellus</taxon>
    </lineage>
</organism>
<dbReference type="PANTHER" id="PTHR11388">
    <property type="entry name" value="ORGANIC ANION TRANSPORTER"/>
    <property type="match status" value="1"/>
</dbReference>
<feature type="transmembrane region" description="Helical" evidence="2">
    <location>
        <begin position="209"/>
        <end position="231"/>
    </location>
</feature>
<feature type="chain" id="PRO_5002152205" evidence="3">
    <location>
        <begin position="17"/>
        <end position="578"/>
    </location>
</feature>
<feature type="transmembrane region" description="Helical" evidence="2">
    <location>
        <begin position="70"/>
        <end position="91"/>
    </location>
</feature>
<dbReference type="GO" id="GO:0055085">
    <property type="term" value="P:transmembrane transport"/>
    <property type="evidence" value="ECO:0007669"/>
    <property type="project" value="InterPro"/>
</dbReference>
<keyword evidence="1" id="KW-1015">Disulfide bond</keyword>
<accession>A0A0C2M3R1</accession>
<dbReference type="OrthoDB" id="5062115at2759"/>
<gene>
    <name evidence="4" type="ORF">RF11_08557</name>
</gene>
<feature type="signal peptide" evidence="3">
    <location>
        <begin position="1"/>
        <end position="16"/>
    </location>
</feature>
<keyword evidence="2" id="KW-1133">Transmembrane helix</keyword>
<dbReference type="Pfam" id="PF03137">
    <property type="entry name" value="OATP"/>
    <property type="match status" value="1"/>
</dbReference>
<sequence length="578" mass="65092">MKTVLFLLSFSIVVQSMMVTGALNVCVSTIEKLYQYRSFHIAFIDMCYNIGFALSAFTLGYVVTKRKMKWIGLGMFLIFVGCIVFIIPTFIVKNYNVKGIKALLVCSNISDDRPVECHYGTYGFLAIMCSGYMIIGIGAAPLHTIAINVMQENTSPTQGGLFNGIYYTFAALGPALMFVVYSFIIKIPFRIVKDAHDILSPRDEGWVGAYWIVYVMGGALALAISIPIYFFPVNIKYRRSISENAERITIQRFWCITKRVATNKEFILVSMAMFFDGMMNNAIGVFLSKYTEAQFKISSDRAALFSGLIIVIGAAIGLFSGGLLIKIYNWNNRKLILTTALISSIGIFTLFFLFFRCSDNPINGVLPDQNSIKFEKTLAIQCNCNILEYYPVCVDERKSYYSPCSIGCRSQNIQDDGSYTFSNCSTEYVSTPEVIVKQGRCSIACKIIVIFMITAFISLVTEFIMYIPQITYTMRVLDDETRLCGLSLQQIFVRISYMIGPVYQGKFFDWSCTIFAPTVNCSNTSNCIDYDLKNLSFSFAIPAIAQKFLATMCLFLAVYFSKKELRIKAHEMEVNPQA</sequence>
<feature type="transmembrane region" description="Helical" evidence="2">
    <location>
        <begin position="38"/>
        <end position="63"/>
    </location>
</feature>
<name>A0A0C2M3R1_THEKT</name>
<keyword evidence="5" id="KW-1185">Reference proteome</keyword>
<dbReference type="InterPro" id="IPR004156">
    <property type="entry name" value="OATP"/>
</dbReference>
<dbReference type="Proteomes" id="UP000031668">
    <property type="component" value="Unassembled WGS sequence"/>
</dbReference>
<dbReference type="GO" id="GO:0016020">
    <property type="term" value="C:membrane"/>
    <property type="evidence" value="ECO:0007669"/>
    <property type="project" value="InterPro"/>
</dbReference>
<protein>
    <submittedName>
        <fullName evidence="4">Solute carrier organic anion transporter family member 4A1</fullName>
    </submittedName>
</protein>
<feature type="transmembrane region" description="Helical" evidence="2">
    <location>
        <begin position="122"/>
        <end position="143"/>
    </location>
</feature>
<dbReference type="AlphaFoldDB" id="A0A0C2M3R1"/>
<evidence type="ECO:0000256" key="1">
    <source>
        <dbReference type="ARBA" id="ARBA00023157"/>
    </source>
</evidence>
<dbReference type="PANTHER" id="PTHR11388:SF100">
    <property type="entry name" value="SOLUTE CARRIER ORGANIC ANION TRANSPORTER FAMILY MEMBER 4A1"/>
    <property type="match status" value="1"/>
</dbReference>
<keyword evidence="2" id="KW-0472">Membrane</keyword>
<evidence type="ECO:0000313" key="4">
    <source>
        <dbReference type="EMBL" id="KII61645.1"/>
    </source>
</evidence>
<reference evidence="4 5" key="1">
    <citation type="journal article" date="2014" name="Genome Biol. Evol.">
        <title>The genome of the myxosporean Thelohanellus kitauei shows adaptations to nutrient acquisition within its fish host.</title>
        <authorList>
            <person name="Yang Y."/>
            <person name="Xiong J."/>
            <person name="Zhou Z."/>
            <person name="Huo F."/>
            <person name="Miao W."/>
            <person name="Ran C."/>
            <person name="Liu Y."/>
            <person name="Zhang J."/>
            <person name="Feng J."/>
            <person name="Wang M."/>
            <person name="Wang M."/>
            <person name="Wang L."/>
            <person name="Yao B."/>
        </authorList>
    </citation>
    <scope>NUCLEOTIDE SEQUENCE [LARGE SCALE GENOMIC DNA]</scope>
    <source>
        <strain evidence="4">Wuqing</strain>
    </source>
</reference>
<dbReference type="CDD" id="cd17336">
    <property type="entry name" value="MFS_SLCO_OATP"/>
    <property type="match status" value="1"/>
</dbReference>
<comment type="caution">
    <text evidence="4">The sequence shown here is derived from an EMBL/GenBank/DDBJ whole genome shotgun (WGS) entry which is preliminary data.</text>
</comment>
<dbReference type="OMA" id="HLGENEM"/>
<dbReference type="EMBL" id="JWZT01005293">
    <property type="protein sequence ID" value="KII61645.1"/>
    <property type="molecule type" value="Genomic_DNA"/>
</dbReference>
<dbReference type="SUPFAM" id="SSF103473">
    <property type="entry name" value="MFS general substrate transporter"/>
    <property type="match status" value="1"/>
</dbReference>
<keyword evidence="3" id="KW-0732">Signal</keyword>
<feature type="transmembrane region" description="Helical" evidence="2">
    <location>
        <begin position="164"/>
        <end position="189"/>
    </location>
</feature>
<keyword evidence="2" id="KW-0812">Transmembrane</keyword>
<evidence type="ECO:0000256" key="3">
    <source>
        <dbReference type="SAM" id="SignalP"/>
    </source>
</evidence>
<dbReference type="Gene3D" id="1.20.1250.20">
    <property type="entry name" value="MFS general substrate transporter like domains"/>
    <property type="match status" value="2"/>
</dbReference>
<evidence type="ECO:0000313" key="5">
    <source>
        <dbReference type="Proteomes" id="UP000031668"/>
    </source>
</evidence>